<evidence type="ECO:0000256" key="1">
    <source>
        <dbReference type="ARBA" id="ARBA00006484"/>
    </source>
</evidence>
<dbReference type="SUPFAM" id="SSF51735">
    <property type="entry name" value="NAD(P)-binding Rossmann-fold domains"/>
    <property type="match status" value="1"/>
</dbReference>
<reference evidence="4" key="1">
    <citation type="journal article" date="2021" name="BMC Genomics">
        <title>Chromosome-level genome assembly and manually-curated proteome of model necrotroph Parastagonospora nodorum Sn15 reveals a genome-wide trove of candidate effector homologs, and redundancy of virulence-related functions within an accessory chromosome.</title>
        <authorList>
            <person name="Bertazzoni S."/>
            <person name="Jones D.A.B."/>
            <person name="Phan H.T."/>
            <person name="Tan K.-C."/>
            <person name="Hane J.K."/>
        </authorList>
    </citation>
    <scope>NUCLEOTIDE SEQUENCE [LARGE SCALE GENOMIC DNA]</scope>
    <source>
        <strain evidence="4">SN15 / ATCC MYA-4574 / FGSC 10173)</strain>
    </source>
</reference>
<dbReference type="EMBL" id="CP069024">
    <property type="protein sequence ID" value="QRC92058.1"/>
    <property type="molecule type" value="Genomic_DNA"/>
</dbReference>
<dbReference type="OrthoDB" id="7289984at2759"/>
<dbReference type="PANTHER" id="PTHR43544:SF32">
    <property type="entry name" value="CHAIN DEHYDROGENASE, PUTATIVE (AFU_ORTHOLOGUE AFUA_5G01530)-RELATED"/>
    <property type="match status" value="1"/>
</dbReference>
<dbReference type="VEuPathDB" id="FungiDB:JI435_022250"/>
<name>A0A7U2EU65_PHANO</name>
<keyword evidence="4" id="KW-1185">Reference proteome</keyword>
<dbReference type="OMA" id="SWGAKVW"/>
<dbReference type="PANTHER" id="PTHR43544">
    <property type="entry name" value="SHORT-CHAIN DEHYDROGENASE/REDUCTASE"/>
    <property type="match status" value="1"/>
</dbReference>
<dbReference type="InterPro" id="IPR002347">
    <property type="entry name" value="SDR_fam"/>
</dbReference>
<evidence type="ECO:0000313" key="3">
    <source>
        <dbReference type="EMBL" id="QRC92058.1"/>
    </source>
</evidence>
<dbReference type="InterPro" id="IPR051468">
    <property type="entry name" value="Fungal_SecMetab_SDRs"/>
</dbReference>
<evidence type="ECO:0000256" key="2">
    <source>
        <dbReference type="RuleBase" id="RU000363"/>
    </source>
</evidence>
<comment type="similarity">
    <text evidence="1 2">Belongs to the short-chain dehydrogenases/reductases (SDR) family.</text>
</comment>
<dbReference type="AlphaFoldDB" id="A0A7U2EU65"/>
<protein>
    <submittedName>
        <fullName evidence="3">Uncharacterized protein</fullName>
    </submittedName>
</protein>
<proteinExistence type="inferred from homology"/>
<dbReference type="PRINTS" id="PR00080">
    <property type="entry name" value="SDRFAMILY"/>
</dbReference>
<dbReference type="RefSeq" id="XP_001792842.1">
    <property type="nucleotide sequence ID" value="XM_001792790.1"/>
</dbReference>
<dbReference type="FunFam" id="3.40.50.720:FF:000922">
    <property type="entry name" value="Uncharacterized protein"/>
    <property type="match status" value="1"/>
</dbReference>
<dbReference type="Gene3D" id="3.40.50.720">
    <property type="entry name" value="NAD(P)-binding Rossmann-like Domain"/>
    <property type="match status" value="1"/>
</dbReference>
<dbReference type="PRINTS" id="PR00081">
    <property type="entry name" value="GDHRDH"/>
</dbReference>
<organism evidence="3 4">
    <name type="scientific">Phaeosphaeria nodorum (strain SN15 / ATCC MYA-4574 / FGSC 10173)</name>
    <name type="common">Glume blotch fungus</name>
    <name type="synonym">Parastagonospora nodorum</name>
    <dbReference type="NCBI Taxonomy" id="321614"/>
    <lineage>
        <taxon>Eukaryota</taxon>
        <taxon>Fungi</taxon>
        <taxon>Dikarya</taxon>
        <taxon>Ascomycota</taxon>
        <taxon>Pezizomycotina</taxon>
        <taxon>Dothideomycetes</taxon>
        <taxon>Pleosporomycetidae</taxon>
        <taxon>Pleosporales</taxon>
        <taxon>Pleosporineae</taxon>
        <taxon>Phaeosphaeriaceae</taxon>
        <taxon>Parastagonospora</taxon>
    </lineage>
</organism>
<dbReference type="Pfam" id="PF00106">
    <property type="entry name" value="adh_short"/>
    <property type="match status" value="1"/>
</dbReference>
<gene>
    <name evidence="3" type="ORF">JI435_022250</name>
</gene>
<sequence>MSSADKQIILITGATNGIGLDTTVYLARDSPNNHVIMGARSSSKAEARIKEVQGKDIKGTLSYVLLDQNEDASISSAVEQIKKEFGRVDVLVNNAGVCLPDDKEWAPRETLRATFETNVFGVMLLTEALIPLLKASKNPKVINVTSGLGSITGLSPDLDSNNILSNFQHVPSPGYRMSKAALNMLTAYQYARLKQDGFKIWAYCPGYVATDLTNDREAREAMQWCESSETSAQGILEIVQGERDGEAGKFITKNGGGYPW</sequence>
<dbReference type="KEGG" id="pno:SNOG_02225"/>
<accession>A0A7U2EU65</accession>
<dbReference type="Proteomes" id="UP000663193">
    <property type="component" value="Chromosome 2"/>
</dbReference>
<dbReference type="InterPro" id="IPR036291">
    <property type="entry name" value="NAD(P)-bd_dom_sf"/>
</dbReference>
<evidence type="ECO:0000313" key="4">
    <source>
        <dbReference type="Proteomes" id="UP000663193"/>
    </source>
</evidence>